<evidence type="ECO:0000256" key="1">
    <source>
        <dbReference type="SAM" id="MobiDB-lite"/>
    </source>
</evidence>
<dbReference type="Proteomes" id="UP000006073">
    <property type="component" value="Unassembled WGS sequence"/>
</dbReference>
<name>S2E496_INDAL</name>
<evidence type="ECO:0000313" key="2">
    <source>
        <dbReference type="EMBL" id="EOZ97038.1"/>
    </source>
</evidence>
<proteinExistence type="predicted"/>
<organism evidence="2 3">
    <name type="scientific">Indibacter alkaliphilus (strain CCUG 57479 / KCTC 22604 / LW1)</name>
    <dbReference type="NCBI Taxonomy" id="1189612"/>
    <lineage>
        <taxon>Bacteria</taxon>
        <taxon>Pseudomonadati</taxon>
        <taxon>Bacteroidota</taxon>
        <taxon>Cytophagia</taxon>
        <taxon>Cytophagales</taxon>
        <taxon>Cyclobacteriaceae</taxon>
    </lineage>
</organism>
<comment type="caution">
    <text evidence="2">The sequence shown here is derived from an EMBL/GenBank/DDBJ whole genome shotgun (WGS) entry which is preliminary data.</text>
</comment>
<reference evidence="2 3" key="1">
    <citation type="journal article" date="2013" name="Genome Announc.">
        <title>Draft Genome Sequence of Indibacter alkaliphilus Strain LW1T, Isolated from Lonar Lake, a Haloalkaline Lake in the Buldana District of Maharashtra, India.</title>
        <authorList>
            <person name="Singh A."/>
            <person name="Kumar Jangir P."/>
            <person name="Sharma R."/>
            <person name="Singh A."/>
            <person name="Kumar Pinnaka A."/>
            <person name="Shivaji S."/>
        </authorList>
    </citation>
    <scope>NUCLEOTIDE SEQUENCE [LARGE SCALE GENOMIC DNA]</scope>
    <source>
        <strain evidence="3">CCUG 57479 / KCTC 22604 / LW1</strain>
    </source>
</reference>
<feature type="region of interest" description="Disordered" evidence="1">
    <location>
        <begin position="30"/>
        <end position="49"/>
    </location>
</feature>
<sequence>MVCGSELDFGEKVFISAFLIFGKISFQSDMRKNTHPKPKGLRVDEKKDQ</sequence>
<keyword evidence="3" id="KW-1185">Reference proteome</keyword>
<accession>S2E496</accession>
<dbReference type="EMBL" id="ALWO02000031">
    <property type="protein sequence ID" value="EOZ97038.1"/>
    <property type="molecule type" value="Genomic_DNA"/>
</dbReference>
<gene>
    <name evidence="2" type="ORF">A33Q_1956</name>
</gene>
<protein>
    <submittedName>
        <fullName evidence="2">Uncharacterized protein</fullName>
    </submittedName>
</protein>
<dbReference type="AlphaFoldDB" id="S2E496"/>
<evidence type="ECO:0000313" key="3">
    <source>
        <dbReference type="Proteomes" id="UP000006073"/>
    </source>
</evidence>